<organism evidence="3 4">
    <name type="scientific">Chanos chanos</name>
    <name type="common">Milkfish</name>
    <name type="synonym">Mugil chanos</name>
    <dbReference type="NCBI Taxonomy" id="29144"/>
    <lineage>
        <taxon>Eukaryota</taxon>
        <taxon>Metazoa</taxon>
        <taxon>Chordata</taxon>
        <taxon>Craniata</taxon>
        <taxon>Vertebrata</taxon>
        <taxon>Euteleostomi</taxon>
        <taxon>Actinopterygii</taxon>
        <taxon>Neopterygii</taxon>
        <taxon>Teleostei</taxon>
        <taxon>Ostariophysi</taxon>
        <taxon>Gonorynchiformes</taxon>
        <taxon>Chanidae</taxon>
        <taxon>Chanos</taxon>
    </lineage>
</organism>
<keyword evidence="1" id="KW-0597">Phosphoprotein</keyword>
<evidence type="ECO:0000313" key="4">
    <source>
        <dbReference type="RefSeq" id="XP_030630885.1"/>
    </source>
</evidence>
<proteinExistence type="predicted"/>
<dbReference type="OrthoDB" id="10037581at2759"/>
<dbReference type="PANTHER" id="PTHR14972">
    <property type="entry name" value="AGAP011572-PA"/>
    <property type="match status" value="1"/>
</dbReference>
<dbReference type="PANTHER" id="PTHR14972:SF7">
    <property type="entry name" value="PROTEIN FAM117A"/>
    <property type="match status" value="1"/>
</dbReference>
<dbReference type="CTD" id="100151756"/>
<feature type="region of interest" description="Disordered" evidence="2">
    <location>
        <begin position="72"/>
        <end position="104"/>
    </location>
</feature>
<dbReference type="Pfam" id="PF15388">
    <property type="entry name" value="FAM117"/>
    <property type="match status" value="1"/>
</dbReference>
<feature type="region of interest" description="Disordered" evidence="2">
    <location>
        <begin position="1"/>
        <end position="20"/>
    </location>
</feature>
<accession>A0A6J2VDH4</accession>
<evidence type="ECO:0000256" key="2">
    <source>
        <dbReference type="SAM" id="MobiDB-lite"/>
    </source>
</evidence>
<evidence type="ECO:0000313" key="3">
    <source>
        <dbReference type="Proteomes" id="UP000504632"/>
    </source>
</evidence>
<sequence length="394" mass="42892">MSSRGGAVMTRGNTSGLQPLKATVPFRLHKKAQVGPRYSTPGLKTKLQHEPQVSTRIRRTLSLDAIVGPYLQGQWPRDGEKGERGRCSPKDKSTQTPNSWSDGAEKRLVGGIHKRSSSWSSAEQLREIAMLKQQLQQRPKCVHGSNQEEMPLPVSFSYTQSQPVAIPLSCESRMPARLRHSEERLDQELERAFIRNSPLQLNRLLEVPDGHRAPAPPLSCSSGSQSDTFFPPHLFSSPSPPPCPPLSQGPSPALDVDSDMANSCGLVHHPSPLSSVGQTDHSPLLLSSSPRPNKSYCFQREPPEGCERVRVCEESLSPCLDRYLSSPDPNKVNFTTHGGSAFCPVSLLKPLIPSVDFLFRSLSVSPGPCLSSICQAPSPAPMMPGPLDSATTAM</sequence>
<protein>
    <submittedName>
        <fullName evidence="4">Protein FAM117A</fullName>
    </submittedName>
</protein>
<feature type="compositionally biased region" description="Polar residues" evidence="2">
    <location>
        <begin position="219"/>
        <end position="228"/>
    </location>
</feature>
<dbReference type="InParanoid" id="A0A6J2VDH4"/>
<name>A0A6J2VDH4_CHACN</name>
<dbReference type="RefSeq" id="XP_030630885.1">
    <property type="nucleotide sequence ID" value="XM_030775025.1"/>
</dbReference>
<evidence type="ECO:0000256" key="1">
    <source>
        <dbReference type="ARBA" id="ARBA00022553"/>
    </source>
</evidence>
<dbReference type="AlphaFoldDB" id="A0A6J2VDH4"/>
<feature type="compositionally biased region" description="Basic and acidic residues" evidence="2">
    <location>
        <begin position="77"/>
        <end position="93"/>
    </location>
</feature>
<feature type="region of interest" description="Disordered" evidence="2">
    <location>
        <begin position="215"/>
        <end position="251"/>
    </location>
</feature>
<dbReference type="GeneID" id="115812545"/>
<dbReference type="Proteomes" id="UP000504632">
    <property type="component" value="Chromosome 5"/>
</dbReference>
<feature type="compositionally biased region" description="Pro residues" evidence="2">
    <location>
        <begin position="238"/>
        <end position="247"/>
    </location>
</feature>
<gene>
    <name evidence="4" type="primary">fam117ab</name>
</gene>
<keyword evidence="3" id="KW-1185">Reference proteome</keyword>
<feature type="region of interest" description="Disordered" evidence="2">
    <location>
        <begin position="32"/>
        <end position="52"/>
    </location>
</feature>
<reference evidence="4" key="1">
    <citation type="submission" date="2025-08" db="UniProtKB">
        <authorList>
            <consortium name="RefSeq"/>
        </authorList>
    </citation>
    <scope>IDENTIFICATION</scope>
</reference>
<dbReference type="InterPro" id="IPR026642">
    <property type="entry name" value="Glcci1/FAM117"/>
</dbReference>